<dbReference type="Proteomes" id="UP001235939">
    <property type="component" value="Chromosome 03"/>
</dbReference>
<dbReference type="SMART" id="SM00343">
    <property type="entry name" value="ZnF_C2HC"/>
    <property type="match status" value="11"/>
</dbReference>
<feature type="compositionally biased region" description="Basic residues" evidence="9">
    <location>
        <begin position="2686"/>
        <end position="2699"/>
    </location>
</feature>
<dbReference type="InterPro" id="IPR043502">
    <property type="entry name" value="DNA/RNA_pol_sf"/>
</dbReference>
<evidence type="ECO:0000256" key="8">
    <source>
        <dbReference type="PROSITE-ProRule" id="PRU00047"/>
    </source>
</evidence>
<dbReference type="InterPro" id="IPR001584">
    <property type="entry name" value="Integrase_cat-core"/>
</dbReference>
<dbReference type="SUPFAM" id="SSF56672">
    <property type="entry name" value="DNA/RNA polymerases"/>
    <property type="match status" value="3"/>
</dbReference>
<feature type="region of interest" description="Disordered" evidence="9">
    <location>
        <begin position="2653"/>
        <end position="2700"/>
    </location>
</feature>
<evidence type="ECO:0000259" key="10">
    <source>
        <dbReference type="PROSITE" id="PS50158"/>
    </source>
</evidence>
<evidence type="ECO:0000256" key="7">
    <source>
        <dbReference type="ARBA" id="ARBA00022918"/>
    </source>
</evidence>
<dbReference type="Pfam" id="PF17917">
    <property type="entry name" value="RT_RNaseH"/>
    <property type="match status" value="2"/>
</dbReference>
<feature type="domain" description="CCHC-type" evidence="10">
    <location>
        <begin position="5105"/>
        <end position="5120"/>
    </location>
</feature>
<evidence type="ECO:0000256" key="2">
    <source>
        <dbReference type="ARBA" id="ARBA00022679"/>
    </source>
</evidence>
<dbReference type="InterPro" id="IPR001969">
    <property type="entry name" value="Aspartic_peptidase_AS"/>
</dbReference>
<dbReference type="Gene3D" id="3.30.70.270">
    <property type="match status" value="5"/>
</dbReference>
<dbReference type="PROSITE" id="PS00141">
    <property type="entry name" value="ASP_PROTEASE"/>
    <property type="match status" value="2"/>
</dbReference>
<dbReference type="InterPro" id="IPR021109">
    <property type="entry name" value="Peptidase_aspartic_dom_sf"/>
</dbReference>
<feature type="region of interest" description="Disordered" evidence="9">
    <location>
        <begin position="5007"/>
        <end position="5031"/>
    </location>
</feature>
<dbReference type="Pfam" id="PF03732">
    <property type="entry name" value="Retrotrans_gag"/>
    <property type="match status" value="1"/>
</dbReference>
<feature type="domain" description="Integrase catalytic" evidence="13">
    <location>
        <begin position="4775"/>
        <end position="4937"/>
    </location>
</feature>
<dbReference type="InterPro" id="IPR001995">
    <property type="entry name" value="Peptidase_A2_cat"/>
</dbReference>
<evidence type="ECO:0000256" key="3">
    <source>
        <dbReference type="ARBA" id="ARBA00022695"/>
    </source>
</evidence>
<keyword evidence="8" id="KW-0863">Zinc-finger</keyword>
<keyword evidence="7" id="KW-0695">RNA-directed DNA polymerase</keyword>
<keyword evidence="8" id="KW-0862">Zinc</keyword>
<dbReference type="Gene3D" id="2.40.70.10">
    <property type="entry name" value="Acid Proteases"/>
    <property type="match status" value="3"/>
</dbReference>
<keyword evidence="4" id="KW-0540">Nuclease</keyword>
<dbReference type="PANTHER" id="PTHR37984">
    <property type="entry name" value="PROTEIN CBG26694"/>
    <property type="match status" value="1"/>
</dbReference>
<protein>
    <recommendedName>
        <fullName evidence="1">RNA-directed DNA polymerase</fullName>
        <ecNumber evidence="1">2.7.7.49</ecNumber>
    </recommendedName>
</protein>
<gene>
    <name evidence="14" type="ORF">LAZ67_3005035</name>
</gene>
<dbReference type="Pfam" id="PF22938">
    <property type="entry name" value="Integrase_p58_C"/>
    <property type="match status" value="1"/>
</dbReference>
<dbReference type="Pfam" id="PF08284">
    <property type="entry name" value="RVP_2"/>
    <property type="match status" value="1"/>
</dbReference>
<dbReference type="InterPro" id="IPR036875">
    <property type="entry name" value="Znf_CCHC_sf"/>
</dbReference>
<dbReference type="CDD" id="cd01647">
    <property type="entry name" value="RT_LTR"/>
    <property type="match status" value="3"/>
</dbReference>
<feature type="compositionally biased region" description="Acidic residues" evidence="9">
    <location>
        <begin position="758"/>
        <end position="767"/>
    </location>
</feature>
<dbReference type="PANTHER" id="PTHR37984:SF12">
    <property type="entry name" value="RIBONUCLEASE H"/>
    <property type="match status" value="1"/>
</dbReference>
<keyword evidence="6" id="KW-0378">Hydrolase</keyword>
<feature type="domain" description="Reverse transcriptase" evidence="12">
    <location>
        <begin position="2942"/>
        <end position="3119"/>
    </location>
</feature>
<dbReference type="InterPro" id="IPR054465">
    <property type="entry name" value="Integrase_p58-like_C"/>
</dbReference>
<dbReference type="CDD" id="cd09274">
    <property type="entry name" value="RNase_HI_RT_Ty3"/>
    <property type="match status" value="2"/>
</dbReference>
<dbReference type="InterPro" id="IPR012337">
    <property type="entry name" value="RNaseH-like_sf"/>
</dbReference>
<feature type="domain" description="CCHC-type" evidence="10">
    <location>
        <begin position="4021"/>
        <end position="4035"/>
    </location>
</feature>
<feature type="domain" description="Reverse transcriptase" evidence="12">
    <location>
        <begin position="1558"/>
        <end position="1741"/>
    </location>
</feature>
<feature type="region of interest" description="Disordered" evidence="9">
    <location>
        <begin position="3444"/>
        <end position="3463"/>
    </location>
</feature>
<dbReference type="PROSITE" id="PS50994">
    <property type="entry name" value="INTEGRASE"/>
    <property type="match status" value="2"/>
</dbReference>
<dbReference type="Pfam" id="PF00078">
    <property type="entry name" value="RVT_1"/>
    <property type="match status" value="3"/>
</dbReference>
<dbReference type="PROSITE" id="PS50158">
    <property type="entry name" value="ZF_CCHC"/>
    <property type="match status" value="6"/>
</dbReference>
<dbReference type="InterPro" id="IPR041588">
    <property type="entry name" value="Integrase_H2C2"/>
</dbReference>
<evidence type="ECO:0000256" key="1">
    <source>
        <dbReference type="ARBA" id="ARBA00012493"/>
    </source>
</evidence>
<evidence type="ECO:0000256" key="9">
    <source>
        <dbReference type="SAM" id="MobiDB-lite"/>
    </source>
</evidence>
<dbReference type="Gene3D" id="3.30.420.10">
    <property type="entry name" value="Ribonuclease H-like superfamily/Ribonuclease H"/>
    <property type="match status" value="2"/>
</dbReference>
<proteinExistence type="predicted"/>
<feature type="compositionally biased region" description="Acidic residues" evidence="9">
    <location>
        <begin position="735"/>
        <end position="748"/>
    </location>
</feature>
<dbReference type="InterPro" id="IPR005162">
    <property type="entry name" value="Retrotrans_gag_dom"/>
</dbReference>
<dbReference type="InterPro" id="IPR001878">
    <property type="entry name" value="Znf_CCHC"/>
</dbReference>
<evidence type="ECO:0000256" key="5">
    <source>
        <dbReference type="ARBA" id="ARBA00022759"/>
    </source>
</evidence>
<feature type="region of interest" description="Disordered" evidence="9">
    <location>
        <begin position="3631"/>
        <end position="3664"/>
    </location>
</feature>
<dbReference type="PROSITE" id="PS50175">
    <property type="entry name" value="ASP_PROT_RETROV"/>
    <property type="match status" value="2"/>
</dbReference>
<dbReference type="EMBL" id="CP092865">
    <property type="protein sequence ID" value="UYV65669.1"/>
    <property type="molecule type" value="Genomic_DNA"/>
</dbReference>
<dbReference type="Pfam" id="PF00665">
    <property type="entry name" value="rve"/>
    <property type="match status" value="1"/>
</dbReference>
<dbReference type="Gene3D" id="1.10.340.70">
    <property type="match status" value="2"/>
</dbReference>
<keyword evidence="8" id="KW-0479">Metal-binding</keyword>
<reference evidence="14 15" key="1">
    <citation type="submission" date="2022-01" db="EMBL/GenBank/DDBJ databases">
        <title>A chromosomal length assembly of Cordylochernes scorpioides.</title>
        <authorList>
            <person name="Zeh D."/>
            <person name="Zeh J."/>
        </authorList>
    </citation>
    <scope>NUCLEOTIDE SEQUENCE [LARGE SCALE GENOMIC DNA]</scope>
    <source>
        <strain evidence="14">IN4F17</strain>
        <tissue evidence="14">Whole Body</tissue>
    </source>
</reference>
<dbReference type="InterPro" id="IPR043128">
    <property type="entry name" value="Rev_trsase/Diguanyl_cyclase"/>
</dbReference>
<accession>A0ABY6K9Y0</accession>
<dbReference type="InterPro" id="IPR036397">
    <property type="entry name" value="RNaseH_sf"/>
</dbReference>
<sequence>MPNHIKETKRHEPKIRQFKSNQLGGSSHGCTRCGNSNNHDWKNCPAMNSYCSKCKKKGHYAKVCRSEAINEIKSEIAFLGSVEDNSKKWIVPIKVNNRQINFKIDTGADVNVLPLQYYYQSFQRIKLEKSDKILQGPNGIPLETVGMIHVKLQNKGQHLNSKIYIVDKLKQPLLSGETSEKLNIVRMIQQLSSGGRRGQRGRLGSGDNRGCYNCGEEGHRKFECTKPARGGGRGRGQSRDGGSNNTCYNCGEVGHRKYECINNTAEDGGQEENQRKSKKACYTCGEFGHKKDDCPKSGTQESGDEEESSDNEEEETPQKRKCGNWNYLTLQGGVCAAFEGAAGGAGDEAAVGAADIVESATDVDTRAGKWCGSQEGVLDLQPILHELVGLLDTGEADQNFPLHLHQLVEGALAQLGFQRPEVLLLGGVWAELQVDTLVRLSCCRPGSEAPEPFNFSNPGDWPKSIRRFERFRQASGLINNPEKEQVNMLVYCMGDNADDILLSCKIASDQLENYNKVIECFESHFIPRRNIIYERARFNQRCQQEGEKVNEFITALHSLAEHCNFGMLHDELIRDRIVVGVRDRALSERMQLDTDLTLVKATLMAKQLESVKEQQSSLYQQESVDQIKKMPNHIKEAKRHEPKIRQFKSNQLGGSSHGCTRCDNSNNHDWKNCPAMNSYCSKCKKKGHYAKVCRSEAINEIKSEIAFLGSVEDNSKKWIVPIKKDDCPKSGTQESGDEEESSDNEEEETPQKRKQAEDSEEEEVEAEEPPKKKSKKPKSKKKEEDCYPTLQAHRTMPLESARSREMRRPPTSTSTWLSRRCKDDQEQETEEDCPTPTASSTRDGRMQRDNQDQDPEKSLPSMPAVHTRYLEAIRRSRRLQGLEPEENIAMVNQETQTKMSEYHFQPFRNPSIFTGERNQNPEKWLKEFHRVARYNCWDDSMCLANVYFFLQGTAHRWYENVEDKINSWGIFVKMFSHNFGHHVTQKDQLAENLKTRAQGKEESSDSYIQDVLHLCREVDPAMKENEIIAHLTKGISEEIYQSMIILDIATIDEFIKWCRKIEASNKKRVNKRVVFDRLPNVAAIGSADSESMEDLVRRIVREEVHRALNPESTAPEPSSLKEIIREEIEKNVAAISNPIQRPPPRQSYPNQTRTFNQVPRRQYPTQTPIYNQTPPQRRTDEWRTHDNIPICFNCGRPGHVKRYCRERRQWTHRPEGHTPSTQEPQMGNHQAIRSQTYRRPSPKKLSVASSFEGEAAGVKNPPSSTAAKLQQNYVEIIIDDIAFSALVDSGSSFSVISDGLRRQLKKTMFKDSGMTLKVADGGNVTSIGRCTISLSINGLEQPLEFIVLPNSNPSIILGWVFLEASNAVIDCGRAEIRLEEAKDVLNSPASMGKVLFEPSKKVSIGKGLTLPCALFRLSHNKGKLWIVNSGTTAQIVPKRMCLGKIQRVEENNLTAISECSEFNKEVKDVNHASHADKGDFKSLQNLISDDLSEEQQSQILSILKRHDKIFDKNNEPVKQTSVTKHKIETGIHQPIKHRPYRVSPTERQAIQTEVDKMLDAGIIRHSESPWSSPVILVKKKDGNWRFCVDYRRLNKVTKKDVYPLPRIDDTLDSLKGAKFYSSMDLRSGYWQIEVDEADREKTAFITPDGLYEFLVMPFGLCNAPATFERMMDKILKGLKWTMALCYLDDIVCLFGTKRIRVFGHLVDSKGIYPDPEKIEAIARFPTPRSITDVRSFIGLCSYYRRFIENFAEKAAPLHEVLKKDNKFTWNSDQQDAFDSLKKALMSEPVLAYFEEQLPTELHTDASGYGIGAVLVQINDGKERPVGYASRTLSKAEKNYSTTERECLAAIWAINKFRPYLFGREFVIVTDHHALCWLSNLKDPTGRLARWALKLQEYNVTVVYKSGHKHQDADCLSRNPLQLESEEAYNDEDDDIPSIAALTCFEAEQRKDPKIRTLYKKNFDPLGNQHLLVVPRHLRLELLKSLHDAPTAGHLGFSKTYERVKNKYFWPGLLRDIRKYVAHCKECQRKKQSTQKPPGLLKAIPPATSPFQRVGMDLLGRFPKSDTGNKWIIVCTDYLTRFAVIKALPTGEAKEAAKFLMEDVVLKHGAPREIITDRGRVFQSKLIAELTNQCSSIHRFTTAYHPQTNGLTERLNKTLANMVAMYVSVEQKDWDVILPYVTFAYNTAKQDTTGFTPFKLIHGREAETTVDTLFPNPHEDLQEDYSQKIASRVEETRQLARLETLKAQEKDKARYDSKHEAMDYNVGDLVWIFIPIRKVGLSEKLMKRYFGPYRVTRKLSDVTFEVEPVDQPTRRRQTRDLVHVLRMKPYHDPEDQADMFKNAGAARVTSACVDRRILRRAMADPHATCTFILKNVQDTLDNFISTRTISCRLIAYGLHSCRLTILNSLMLDSSSSASLTISVKDLLAYAMGLLMPFCCVCINTAPRPIGLASVINSVEHGRKHLPMFSHVTQRSVALAARIIQHGSDSTSRNFRLLDSQRMAQMEEEIRTIPRGQWNEEERGGGQDRFVHVLDDRADDIFRTFKFEKKEEATKIDFVLKAFDSHFCVRKNIIYERAKFNSRIQEDREPVDEFITSLYKLADSCEFEGLHEQLIRDRIVVGVRDKALSERMQLDSELTLEKAVKMVRQQEAVRQQQVDLQRPSTSQKVNQVKFNSKKLSPKQQQQPSRKKDKSAKTRSRCPKCGGFTHREGQACRAEGQRCNLCSKTGHFANCCPDKQAKTAEVKAVSELDEEIGFLLEVSAVEDSSNLDDDEGECRRRWTAEIQVNGKKVKFKLDSQADVACVPLCLFKKIMGQQRLVESDINIRAAEFSELQTVGMFISTLRNGNYEIKEKIYVIRRLSEPLLSRRACELLNLARRIEVVATRINPIKEFPEVFEGLGQIGNPYEIKLKPGAKPYAVHTPRRVPIPLMEKLRTRLEELEKAGIIAQVNVATEWCAPTVIAGKPNGDIRLCVDLSRLNEHVQREVHPMPVVEHMLGQLGEARFFSKLDANSGFHQIPLSPDCQHLTTFITPFGRYKYCRMPFGISLAPEYFQRIMSIILQGMDGVMCYLDDILIFASDSKTHDRILRLVLRKLKEAKVTLNKAKCVFGVPRINFLGHILDEDGIRPDPAKIEAVARMPAPTDVHGVRRFLGMVNHLGHKRRTTLPIAPGNLNPKLVDSQTLKRKEGRRRKDMKSRYDRRCGATDMEELSEGDRVWITDMRTWGIVKQKASAPRSYMVDTPVGTLRRNRFHLRKGVTVQYPADPSTPTFSGEELVENEKTLVVDYPSNDSEDGQKRTRSGRIVKPNTTWSIINSKGDNKYSECKSRLLELFREREELRIKKLISGIELEDMKPSQLLQKLRYLATLDVSDNIIKTLWLDKLPTSKKNILIASDQDICKLAIIADKINDINPSKEIYDAEVPSSSTDRLIAKLEDLERQMFELRLDRSRSRSKTRTQSRPRSQSQISFNTKGKYCYYHFRYGPNCLRNKCRPPCSWIESGKLQQADRVATNSSAGIQDCRNLRLFVTDKNTGLRFLMDSGADISIIPPKDKNRMPSSDYKLYAANGTEIVTYGTKETAYNINSPTGGNYAIFATSHDFATKTPSIGAVNVHTNWADSPEHEDPEIGDGYTVVQSKKRRRDSGASGVTAAHSNSARNTTRRQQSSARWIPRVQEGGKITIGNLPFYVEDAVVIDALSSYGRVTSITSKQIKAGEYGYTDGRREAYIGMKIERLPTRLDIITKGDTWPPFLTFGIRCSKCHNQGHRRANCPMHARQFTSPRQASPPSPTDVPSSPAPQLPRQLAPAPPTPAPPATSMEVSNIGPAARASPHRPAAPRPPAPAPPAPTVEVPSPAPAPPAPSVEVPSNGPTAQTSPRRSTAPQPVEPAPPTPHEEESAPAVVVPPPLIPAPTLQDKQEMEHRLRDRLVCGLRNESIVKKLLSESNLTFEKALNIAICDESASADASALQEKITEVNMMKKASKTEPPKFKSGKVHVKEFKKMNNKIICIRCKGNHMPNVCKFRNAKCFKCGKIGHVQKACLTNVGKSENLYRANSNPTLCCLRREEISNPYYITANLDNHDVHMLIDSGSEYSLLNKETFLEYWKFTQLKKSEILLNTWSSSQVKILGKLYVKARLSHGSRSLPILVADGLGPNILGRQWFSAFRLKLNFLNSLETSPISPDFEELFKEEIDAYNGPLIHIDIPDNAEPKFVKARTVPFALRNLVDEKLKALEEQGVIEPVKFTKWASPIVTVLKNDGFIRICHDYKSTVNLYSNPDKYPLPTIPQLLDKLRGGKLFTKVDMAQAYQQLKVDEESSEILAINTHRGLYKMKRLPFGLNSAVGTFQRFMDTLLSGFDGVAVYLDDVLIAGSNCEDLKKKTEKVLLRFKEAGLRLKRDKCKFFVSEIDFLGLKIDYRGVHPSDEKLRAIKDARPPCNKKELKSSLGLLNYYERFLKNKSTVVEPLHRLLDSNSPWKWRREHQRSFDKAKDLISSESVLALFDDNLPILINCDASEYGIGAVLSQIHHGVERPVMFASRTLNKTKRRYAVIDKEALAVIFGVSKFSQYLLGRKFKILTDHKPLVGMFNPKKPIPQVLSPRMLRWCLTLAAYTYTIEYKPGKVNCNADALSRLPLNECPSVVPNPSEVFFIESEHAAINSSEVAKLTSKDPILSKIKFWAMNGWPERRVDDKFKDFVSKSNEISVHKDCLLWGSKVIIPERLRKDILNLLHDTHIGIVGTKALARGLCWWPKMDNDIERMISSCAVCLSCSHDPPKTDVYPWIWPSRPWSRLHIDHAGPFQGKLFLVVVDAYSKWIEAKIVSTTSTETTINSLKEIFATHGLPGVIVSDNGTSFTSELFKTFLKRNGVRHILCAPYHAASNGQVERAIQTLKNLLRKNSSGNWTTRLSRSLLSMRIAINSTTQKSPAQLLMNRNLKSLIDKFHPESVSEGRIRQEDRFIRNWKPHRVVNKEQAVIARGYHGPRWLSGVVQEKTGPVSIKVETDDGEILNRHLDQVRGCGESEATPSTSSTPVSNSEMLLPPLRDSCMKSTQRGKWPSRSLRHQVMARTMADQRLDKQTVPRKQMKEKNPTCVNCETTKQYYRYRDKCPAKDKVCGKCGKKGHYTNICRRKNNEVNAISSEETPAREKVLFVYAVREPTLGCRKSRWKSTVRVNGSAIHFKLDPGSDVTLIPFSLYTRYFSNVQLAPTDGQLMAAANQRLENAGTFVAKLRANTREMKDTVYVVHHLEKPLLGCGACEDLQLVRRIDLVINGITYVNPEREFPKLFEGLGLLEQPYHIKLKEGAKPFSVPVPRR</sequence>
<keyword evidence="15" id="KW-1185">Reference proteome</keyword>
<feature type="region of interest" description="Disordered" evidence="9">
    <location>
        <begin position="1135"/>
        <end position="1156"/>
    </location>
</feature>
<evidence type="ECO:0000313" key="14">
    <source>
        <dbReference type="EMBL" id="UYV65669.1"/>
    </source>
</evidence>
<feature type="compositionally biased region" description="Pro residues" evidence="9">
    <location>
        <begin position="3829"/>
        <end position="3856"/>
    </location>
</feature>
<name>A0ABY6K9Y0_9ARAC</name>
<feature type="region of interest" description="Disordered" evidence="9">
    <location>
        <begin position="293"/>
        <end position="319"/>
    </location>
</feature>
<dbReference type="Pfam" id="PF17921">
    <property type="entry name" value="Integrase_H2C2"/>
    <property type="match status" value="2"/>
</dbReference>
<evidence type="ECO:0000256" key="6">
    <source>
        <dbReference type="ARBA" id="ARBA00022801"/>
    </source>
</evidence>
<feature type="domain" description="CCHC-type" evidence="10">
    <location>
        <begin position="247"/>
        <end position="260"/>
    </location>
</feature>
<evidence type="ECO:0000259" key="12">
    <source>
        <dbReference type="PROSITE" id="PS50878"/>
    </source>
</evidence>
<evidence type="ECO:0000259" key="11">
    <source>
        <dbReference type="PROSITE" id="PS50175"/>
    </source>
</evidence>
<feature type="compositionally biased region" description="Low complexity" evidence="9">
    <location>
        <begin position="5011"/>
        <end position="5027"/>
    </location>
</feature>
<feature type="compositionally biased region" description="Acidic residues" evidence="9">
    <location>
        <begin position="302"/>
        <end position="315"/>
    </location>
</feature>
<dbReference type="SUPFAM" id="SSF57756">
    <property type="entry name" value="Retrovirus zinc finger-like domains"/>
    <property type="match status" value="2"/>
</dbReference>
<feature type="compositionally biased region" description="Polar residues" evidence="9">
    <location>
        <begin position="1147"/>
        <end position="1156"/>
    </location>
</feature>
<dbReference type="EC" id="2.7.7.49" evidence="1"/>
<feature type="non-terminal residue" evidence="14">
    <location>
        <position position="5304"/>
    </location>
</feature>
<feature type="domain" description="CCHC-type" evidence="10">
    <location>
        <begin position="281"/>
        <end position="296"/>
    </location>
</feature>
<dbReference type="CDD" id="cd00303">
    <property type="entry name" value="retropepsin_like"/>
    <property type="match status" value="1"/>
</dbReference>
<feature type="compositionally biased region" description="Polar residues" evidence="9">
    <location>
        <begin position="2660"/>
        <end position="2672"/>
    </location>
</feature>
<dbReference type="PROSITE" id="PS50878">
    <property type="entry name" value="RT_POL"/>
    <property type="match status" value="3"/>
</dbReference>
<feature type="region of interest" description="Disordered" evidence="9">
    <location>
        <begin position="3772"/>
        <end position="3900"/>
    </location>
</feature>
<feature type="domain" description="CCHC-type" evidence="10">
    <location>
        <begin position="1191"/>
        <end position="1206"/>
    </location>
</feature>
<evidence type="ECO:0000313" key="15">
    <source>
        <dbReference type="Proteomes" id="UP001235939"/>
    </source>
</evidence>
<feature type="domain" description="Peptidase A2" evidence="11">
    <location>
        <begin position="4077"/>
        <end position="4155"/>
    </location>
</feature>
<evidence type="ECO:0000259" key="13">
    <source>
        <dbReference type="PROSITE" id="PS50994"/>
    </source>
</evidence>
<organism evidence="14 15">
    <name type="scientific">Cordylochernes scorpioides</name>
    <dbReference type="NCBI Taxonomy" id="51811"/>
    <lineage>
        <taxon>Eukaryota</taxon>
        <taxon>Metazoa</taxon>
        <taxon>Ecdysozoa</taxon>
        <taxon>Arthropoda</taxon>
        <taxon>Chelicerata</taxon>
        <taxon>Arachnida</taxon>
        <taxon>Pseudoscorpiones</taxon>
        <taxon>Cheliferoidea</taxon>
        <taxon>Chernetidae</taxon>
        <taxon>Cordylochernes</taxon>
    </lineage>
</organism>
<feature type="compositionally biased region" description="Basic and acidic residues" evidence="9">
    <location>
        <begin position="842"/>
        <end position="857"/>
    </location>
</feature>
<feature type="compositionally biased region" description="Polar residues" evidence="9">
    <location>
        <begin position="3863"/>
        <end position="3875"/>
    </location>
</feature>
<feature type="domain" description="CCHC-type" evidence="10">
    <location>
        <begin position="211"/>
        <end position="226"/>
    </location>
</feature>
<feature type="domain" description="Reverse transcriptase" evidence="12">
    <location>
        <begin position="4229"/>
        <end position="4407"/>
    </location>
</feature>
<dbReference type="Pfam" id="PF00098">
    <property type="entry name" value="zf-CCHC"/>
    <property type="match status" value="4"/>
</dbReference>
<keyword evidence="5" id="KW-0255">Endonuclease</keyword>
<dbReference type="SUPFAM" id="SSF50630">
    <property type="entry name" value="Acid proteases"/>
    <property type="match status" value="3"/>
</dbReference>
<dbReference type="InterPro" id="IPR000477">
    <property type="entry name" value="RT_dom"/>
</dbReference>
<feature type="domain" description="Peptidase A2" evidence="11">
    <location>
        <begin position="3531"/>
        <end position="3548"/>
    </location>
</feature>
<dbReference type="InterPro" id="IPR050951">
    <property type="entry name" value="Retrovirus_Pol_polyprotein"/>
</dbReference>
<feature type="region of interest" description="Disordered" evidence="9">
    <location>
        <begin position="722"/>
        <end position="863"/>
    </location>
</feature>
<dbReference type="Gene3D" id="3.10.20.370">
    <property type="match status" value="1"/>
</dbReference>
<dbReference type="Gene3D" id="4.10.60.10">
    <property type="entry name" value="Zinc finger, CCHC-type"/>
    <property type="match status" value="1"/>
</dbReference>
<feature type="domain" description="Integrase catalytic" evidence="13">
    <location>
        <begin position="2045"/>
        <end position="2204"/>
    </location>
</feature>
<feature type="compositionally biased region" description="Polar residues" evidence="9">
    <location>
        <begin position="3647"/>
        <end position="3663"/>
    </location>
</feature>
<keyword evidence="2" id="KW-0808">Transferase</keyword>
<dbReference type="Gene3D" id="3.10.10.10">
    <property type="entry name" value="HIV Type 1 Reverse Transcriptase, subunit A, domain 1"/>
    <property type="match status" value="3"/>
</dbReference>
<dbReference type="InterPro" id="IPR041373">
    <property type="entry name" value="RT_RNaseH"/>
</dbReference>
<feature type="compositionally biased region" description="Pro residues" evidence="9">
    <location>
        <begin position="3779"/>
        <end position="3794"/>
    </location>
</feature>
<keyword evidence="3" id="KW-0548">Nucleotidyltransferase</keyword>
<evidence type="ECO:0000256" key="4">
    <source>
        <dbReference type="ARBA" id="ARBA00022722"/>
    </source>
</evidence>
<dbReference type="SUPFAM" id="SSF53098">
    <property type="entry name" value="Ribonuclease H-like"/>
    <property type="match status" value="2"/>
</dbReference>